<dbReference type="EMBL" id="JAWRVE010000014">
    <property type="protein sequence ID" value="KAL1877531.1"/>
    <property type="molecule type" value="Genomic_DNA"/>
</dbReference>
<feature type="domain" description="Zn(2)-C6 fungal-type" evidence="4">
    <location>
        <begin position="21"/>
        <end position="51"/>
    </location>
</feature>
<protein>
    <recommendedName>
        <fullName evidence="4">Zn(2)-C6 fungal-type domain-containing protein</fullName>
    </recommendedName>
</protein>
<dbReference type="Pfam" id="PF00172">
    <property type="entry name" value="Zn_clus"/>
    <property type="match status" value="1"/>
</dbReference>
<dbReference type="PROSITE" id="PS50048">
    <property type="entry name" value="ZN2_CY6_FUNGAL_2"/>
    <property type="match status" value="1"/>
</dbReference>
<dbReference type="InterPro" id="IPR050987">
    <property type="entry name" value="AtrR-like"/>
</dbReference>
<dbReference type="PROSITE" id="PS00463">
    <property type="entry name" value="ZN2_CY6_FUNGAL_1"/>
    <property type="match status" value="1"/>
</dbReference>
<feature type="compositionally biased region" description="Basic and acidic residues" evidence="3">
    <location>
        <begin position="86"/>
        <end position="102"/>
    </location>
</feature>
<evidence type="ECO:0000313" key="6">
    <source>
        <dbReference type="Proteomes" id="UP001583177"/>
    </source>
</evidence>
<comment type="caution">
    <text evidence="5">The sequence shown here is derived from an EMBL/GenBank/DDBJ whole genome shotgun (WGS) entry which is preliminary data.</text>
</comment>
<accession>A0ABR3XNG1</accession>
<dbReference type="SMART" id="SM00066">
    <property type="entry name" value="GAL4"/>
    <property type="match status" value="1"/>
</dbReference>
<keyword evidence="6" id="KW-1185">Reference proteome</keyword>
<evidence type="ECO:0000313" key="5">
    <source>
        <dbReference type="EMBL" id="KAL1877531.1"/>
    </source>
</evidence>
<sequence>MDDGKAQDAAAPKGQGVIVKACDLCRKKKIKCKPTAEGCAQCTKSKAHCHFTPISTRKSIRKPPGYKHIDKLEERLKKLEGLLQHTLEKSGRPENGPSEKENLPFGILNMKPNDKAREDLDLSSSAEATLSRRHQQGTLVGDSFVDSDLGLPTFLYQDETSGDIPLSQGPLIPPSPPPLTWKGSLELGPFSLPSFHELPTKAVALELVSDAFGSFNRYFPIFDEQEFLQQFERQYSGSRPSSPAWWACINVVLSLAHRFRAMRTLETAYENAQSCGYIHNALAVVSELSVLRQSLPAIQALLGMAIILQGSPNPQASSVLTATAVRLAQAMGLHRKTQDQTLPVGQVEQRKRVFWILYFLDKDISLRMGQPFAQDDDDMDAELPVETPTDLTLIGLGDDSESHKINFFNTRIGLAVIQGQVYKRLYSVQATRQPEAQKASVAYELSSVLSYWRNSVPVDFEDNPGQPLQIPLPTEFLHMLILRFTYVNCLVMIDRHLPSLDLISTNTPDAGLAGPFMATESLCVVESRKALRLIQVTPSGDYACVWLLLHSFFAAVEVLLGNVLRQPASAQASSDLRIVEPFLGLLEILAGDKRQCSRSEEAERMYRVCNDLHGRARQAVEQSNMSLPFGFMLDLEQ</sequence>
<dbReference type="InterPro" id="IPR036864">
    <property type="entry name" value="Zn2-C6_fun-type_DNA-bd_sf"/>
</dbReference>
<dbReference type="Pfam" id="PF04082">
    <property type="entry name" value="Fungal_trans"/>
    <property type="match status" value="1"/>
</dbReference>
<keyword evidence="1" id="KW-0479">Metal-binding</keyword>
<dbReference type="Proteomes" id="UP001583177">
    <property type="component" value="Unassembled WGS sequence"/>
</dbReference>
<keyword evidence="2" id="KW-0539">Nucleus</keyword>
<feature type="region of interest" description="Disordered" evidence="3">
    <location>
        <begin position="86"/>
        <end position="110"/>
    </location>
</feature>
<reference evidence="5 6" key="1">
    <citation type="journal article" date="2024" name="IMA Fungus">
        <title>IMA Genome - F19 : A genome assembly and annotation guide to empower mycologists, including annotated draft genome sequences of Ceratocystis pirilliformis, Diaporthe australafricana, Fusarium ophioides, Paecilomyces lecythidis, and Sporothrix stenoceras.</title>
        <authorList>
            <person name="Aylward J."/>
            <person name="Wilson A.M."/>
            <person name="Visagie C.M."/>
            <person name="Spraker J."/>
            <person name="Barnes I."/>
            <person name="Buitendag C."/>
            <person name="Ceriani C."/>
            <person name="Del Mar Angel L."/>
            <person name="du Plessis D."/>
            <person name="Fuchs T."/>
            <person name="Gasser K."/>
            <person name="Kramer D."/>
            <person name="Li W."/>
            <person name="Munsamy K."/>
            <person name="Piso A."/>
            <person name="Price J.L."/>
            <person name="Sonnekus B."/>
            <person name="Thomas C."/>
            <person name="van der Nest A."/>
            <person name="van Dijk A."/>
            <person name="van Heerden A."/>
            <person name="van Vuuren N."/>
            <person name="Yilmaz N."/>
            <person name="Duong T.A."/>
            <person name="van der Merwe N.A."/>
            <person name="Wingfield M.J."/>
            <person name="Wingfield B.D."/>
        </authorList>
    </citation>
    <scope>NUCLEOTIDE SEQUENCE [LARGE SCALE GENOMIC DNA]</scope>
    <source>
        <strain evidence="5 6">CMW 18300</strain>
    </source>
</reference>
<dbReference type="CDD" id="cd12148">
    <property type="entry name" value="fungal_TF_MHR"/>
    <property type="match status" value="1"/>
</dbReference>
<evidence type="ECO:0000256" key="1">
    <source>
        <dbReference type="ARBA" id="ARBA00022723"/>
    </source>
</evidence>
<proteinExistence type="predicted"/>
<gene>
    <name evidence="5" type="ORF">Daus18300_002519</name>
</gene>
<evidence type="ECO:0000259" key="4">
    <source>
        <dbReference type="PROSITE" id="PS50048"/>
    </source>
</evidence>
<evidence type="ECO:0000256" key="2">
    <source>
        <dbReference type="ARBA" id="ARBA00023242"/>
    </source>
</evidence>
<name>A0ABR3XNG1_9PEZI</name>
<dbReference type="CDD" id="cd00067">
    <property type="entry name" value="GAL4"/>
    <property type="match status" value="1"/>
</dbReference>
<evidence type="ECO:0000256" key="3">
    <source>
        <dbReference type="SAM" id="MobiDB-lite"/>
    </source>
</evidence>
<organism evidence="5 6">
    <name type="scientific">Diaporthe australafricana</name>
    <dbReference type="NCBI Taxonomy" id="127596"/>
    <lineage>
        <taxon>Eukaryota</taxon>
        <taxon>Fungi</taxon>
        <taxon>Dikarya</taxon>
        <taxon>Ascomycota</taxon>
        <taxon>Pezizomycotina</taxon>
        <taxon>Sordariomycetes</taxon>
        <taxon>Sordariomycetidae</taxon>
        <taxon>Diaporthales</taxon>
        <taxon>Diaporthaceae</taxon>
        <taxon>Diaporthe</taxon>
    </lineage>
</organism>
<dbReference type="Gene3D" id="4.10.240.10">
    <property type="entry name" value="Zn(2)-C6 fungal-type DNA-binding domain"/>
    <property type="match status" value="1"/>
</dbReference>
<dbReference type="SUPFAM" id="SSF57701">
    <property type="entry name" value="Zn2/Cys6 DNA-binding domain"/>
    <property type="match status" value="1"/>
</dbReference>
<dbReference type="SMART" id="SM00906">
    <property type="entry name" value="Fungal_trans"/>
    <property type="match status" value="1"/>
</dbReference>
<dbReference type="PANTHER" id="PTHR46910:SF25">
    <property type="entry name" value="ABC-TRANSPORTER-REGULATING TRANSCRIPTION FACTOR"/>
    <property type="match status" value="1"/>
</dbReference>
<dbReference type="InterPro" id="IPR007219">
    <property type="entry name" value="XnlR_reg_dom"/>
</dbReference>
<dbReference type="PANTHER" id="PTHR46910">
    <property type="entry name" value="TRANSCRIPTION FACTOR PDR1"/>
    <property type="match status" value="1"/>
</dbReference>
<dbReference type="InterPro" id="IPR001138">
    <property type="entry name" value="Zn2Cys6_DnaBD"/>
</dbReference>